<dbReference type="Pfam" id="PF05154">
    <property type="entry name" value="TM2"/>
    <property type="match status" value="1"/>
</dbReference>
<proteinExistence type="inferred from homology"/>
<evidence type="ECO:0000313" key="11">
    <source>
        <dbReference type="Proteomes" id="UP001176961"/>
    </source>
</evidence>
<evidence type="ECO:0000256" key="3">
    <source>
        <dbReference type="ARBA" id="ARBA00022692"/>
    </source>
</evidence>
<dbReference type="InterPro" id="IPR007829">
    <property type="entry name" value="TM2"/>
</dbReference>
<accession>A0AA36GUW5</accession>
<organism evidence="10 11">
    <name type="scientific">Cylicocyclus nassatus</name>
    <name type="common">Nematode worm</name>
    <dbReference type="NCBI Taxonomy" id="53992"/>
    <lineage>
        <taxon>Eukaryota</taxon>
        <taxon>Metazoa</taxon>
        <taxon>Ecdysozoa</taxon>
        <taxon>Nematoda</taxon>
        <taxon>Chromadorea</taxon>
        <taxon>Rhabditida</taxon>
        <taxon>Rhabditina</taxon>
        <taxon>Rhabditomorpha</taxon>
        <taxon>Strongyloidea</taxon>
        <taxon>Strongylidae</taxon>
        <taxon>Cylicocyclus</taxon>
    </lineage>
</organism>
<feature type="transmembrane region" description="Helical" evidence="8">
    <location>
        <begin position="136"/>
        <end position="157"/>
    </location>
</feature>
<evidence type="ECO:0000313" key="10">
    <source>
        <dbReference type="EMBL" id="CAJ0598772.1"/>
    </source>
</evidence>
<feature type="domain" description="TM2" evidence="9">
    <location>
        <begin position="106"/>
        <end position="150"/>
    </location>
</feature>
<dbReference type="InterPro" id="IPR050932">
    <property type="entry name" value="TM2D1-3-like"/>
</dbReference>
<keyword evidence="11" id="KW-1185">Reference proteome</keyword>
<sequence length="194" mass="21739">MVRFLYLSALFCSFLVMIDSHVGVSKFSTSRSLKQCQSLRSFQYKCEPPAIGVDTQQPVNCNEDDSVTVTCQVASGIACRGLQNNTRYFYLKVPNACSYRAHLHHSTALLLSIFFGFLGIDRLYLGYYAIGIIKMFSLGGLFVLWLIDVVLIALQLLQPADGSQYIMNYYGPRVSALRFDAATNFSVYTCIDCL</sequence>
<evidence type="ECO:0000256" key="7">
    <source>
        <dbReference type="ARBA" id="ARBA00023180"/>
    </source>
</evidence>
<keyword evidence="5 8" id="KW-1133">Transmembrane helix</keyword>
<evidence type="ECO:0000259" key="9">
    <source>
        <dbReference type="Pfam" id="PF05154"/>
    </source>
</evidence>
<keyword evidence="6 8" id="KW-0472">Membrane</keyword>
<evidence type="ECO:0000256" key="1">
    <source>
        <dbReference type="ARBA" id="ARBA00004141"/>
    </source>
</evidence>
<keyword evidence="7" id="KW-0325">Glycoprotein</keyword>
<comment type="caution">
    <text evidence="10">The sequence shown here is derived from an EMBL/GenBank/DDBJ whole genome shotgun (WGS) entry which is preliminary data.</text>
</comment>
<dbReference type="EMBL" id="CATQJL010000223">
    <property type="protein sequence ID" value="CAJ0598772.1"/>
    <property type="molecule type" value="Genomic_DNA"/>
</dbReference>
<evidence type="ECO:0000256" key="5">
    <source>
        <dbReference type="ARBA" id="ARBA00022989"/>
    </source>
</evidence>
<reference evidence="10" key="1">
    <citation type="submission" date="2023-07" db="EMBL/GenBank/DDBJ databases">
        <authorList>
            <consortium name="CYATHOMIX"/>
        </authorList>
    </citation>
    <scope>NUCLEOTIDE SEQUENCE</scope>
    <source>
        <strain evidence="10">N/A</strain>
    </source>
</reference>
<evidence type="ECO:0000256" key="6">
    <source>
        <dbReference type="ARBA" id="ARBA00023136"/>
    </source>
</evidence>
<evidence type="ECO:0000256" key="2">
    <source>
        <dbReference type="ARBA" id="ARBA00008284"/>
    </source>
</evidence>
<dbReference type="AlphaFoldDB" id="A0AA36GUW5"/>
<dbReference type="PANTHER" id="PTHR21016:SF1">
    <property type="entry name" value="TM2 DOMAIN-CONTAINING PROTEIN 1"/>
    <property type="match status" value="1"/>
</dbReference>
<evidence type="ECO:0000256" key="4">
    <source>
        <dbReference type="ARBA" id="ARBA00022729"/>
    </source>
</evidence>
<protein>
    <recommendedName>
        <fullName evidence="9">TM2 domain-containing protein</fullName>
    </recommendedName>
</protein>
<evidence type="ECO:0000256" key="8">
    <source>
        <dbReference type="SAM" id="Phobius"/>
    </source>
</evidence>
<feature type="transmembrane region" description="Helical" evidence="8">
    <location>
        <begin position="6"/>
        <end position="24"/>
    </location>
</feature>
<dbReference type="GO" id="GO:0016020">
    <property type="term" value="C:membrane"/>
    <property type="evidence" value="ECO:0007669"/>
    <property type="project" value="UniProtKB-SubCell"/>
</dbReference>
<feature type="transmembrane region" description="Helical" evidence="8">
    <location>
        <begin position="108"/>
        <end position="130"/>
    </location>
</feature>
<name>A0AA36GUW5_CYLNA</name>
<dbReference type="Proteomes" id="UP001176961">
    <property type="component" value="Unassembled WGS sequence"/>
</dbReference>
<dbReference type="PANTHER" id="PTHR21016">
    <property type="entry name" value="BETA-AMYLOID BINDING PROTEIN-RELATED"/>
    <property type="match status" value="1"/>
</dbReference>
<comment type="subcellular location">
    <subcellularLocation>
        <location evidence="1">Membrane</location>
        <topology evidence="1">Multi-pass membrane protein</topology>
    </subcellularLocation>
</comment>
<comment type="similarity">
    <text evidence="2">Belongs to the TM2 family.</text>
</comment>
<keyword evidence="4" id="KW-0732">Signal</keyword>
<gene>
    <name evidence="10" type="ORF">CYNAS_LOCUS10755</name>
</gene>
<keyword evidence="3 8" id="KW-0812">Transmembrane</keyword>